<dbReference type="AlphaFoldDB" id="A0A1V9XST3"/>
<dbReference type="Proteomes" id="UP000192247">
    <property type="component" value="Unassembled WGS sequence"/>
</dbReference>
<reference evidence="1 2" key="1">
    <citation type="journal article" date="2017" name="Gigascience">
        <title>Draft genome of the honey bee ectoparasitic mite, Tropilaelaps mercedesae, is shaped by the parasitic life history.</title>
        <authorList>
            <person name="Dong X."/>
            <person name="Armstrong S.D."/>
            <person name="Xia D."/>
            <person name="Makepeace B.L."/>
            <person name="Darby A.C."/>
            <person name="Kadowaki T."/>
        </authorList>
    </citation>
    <scope>NUCLEOTIDE SEQUENCE [LARGE SCALE GENOMIC DNA]</scope>
    <source>
        <strain evidence="1">Wuxi-XJTLU</strain>
    </source>
</reference>
<dbReference type="InterPro" id="IPR036284">
    <property type="entry name" value="GGL_sf"/>
</dbReference>
<sequence>MSSILQSLAVHFQMATVIQSQISQTIAMQKRVMQLRQEAMLQRITVSAACDDVSYQQPLLLTAGNQLECHSR</sequence>
<proteinExistence type="predicted"/>
<evidence type="ECO:0000313" key="2">
    <source>
        <dbReference type="Proteomes" id="UP000192247"/>
    </source>
</evidence>
<dbReference type="InParanoid" id="A0A1V9XST3"/>
<dbReference type="OrthoDB" id="6264244at2759"/>
<protein>
    <submittedName>
        <fullName evidence="1">Uncharacterized protein</fullName>
    </submittedName>
</protein>
<comment type="caution">
    <text evidence="1">The sequence shown here is derived from an EMBL/GenBank/DDBJ whole genome shotgun (WGS) entry which is preliminary data.</text>
</comment>
<evidence type="ECO:0000313" key="1">
    <source>
        <dbReference type="EMBL" id="OQR76462.1"/>
    </source>
</evidence>
<dbReference type="EMBL" id="MNPL01004807">
    <property type="protein sequence ID" value="OQR76462.1"/>
    <property type="molecule type" value="Genomic_DNA"/>
</dbReference>
<gene>
    <name evidence="1" type="ORF">BIW11_07769</name>
</gene>
<name>A0A1V9XST3_9ACAR</name>
<dbReference type="GO" id="GO:0007186">
    <property type="term" value="P:G protein-coupled receptor signaling pathway"/>
    <property type="evidence" value="ECO:0007669"/>
    <property type="project" value="InterPro"/>
</dbReference>
<dbReference type="Gene3D" id="4.10.260.10">
    <property type="entry name" value="Transducin (heterotrimeric G protein), gamma chain"/>
    <property type="match status" value="1"/>
</dbReference>
<accession>A0A1V9XST3</accession>
<organism evidence="1 2">
    <name type="scientific">Tropilaelaps mercedesae</name>
    <dbReference type="NCBI Taxonomy" id="418985"/>
    <lineage>
        <taxon>Eukaryota</taxon>
        <taxon>Metazoa</taxon>
        <taxon>Ecdysozoa</taxon>
        <taxon>Arthropoda</taxon>
        <taxon>Chelicerata</taxon>
        <taxon>Arachnida</taxon>
        <taxon>Acari</taxon>
        <taxon>Parasitiformes</taxon>
        <taxon>Mesostigmata</taxon>
        <taxon>Gamasina</taxon>
        <taxon>Dermanyssoidea</taxon>
        <taxon>Laelapidae</taxon>
        <taxon>Tropilaelaps</taxon>
    </lineage>
</organism>
<keyword evidence="2" id="KW-1185">Reference proteome</keyword>